<sequence length="215" mass="24979">MTSLDLKMRREPRQQRTLAIIQKIEQATLALLKEGGIGLLNTNAIAERCDIDIKSLYRFFPNKEAIVYRLAEQWLEEIRRRQQAIYQSDLGLVEIWDALDDMIDGIEQQFSGYGALWQAMDVIPALHGLEQAHETLQIDNMVVLLRKHGCCWPQKDITELARYLYRTWDVVKQGSIEQGEARGLMWRAHKKWQHRLLLSAVKCRDSAEFEQGLAD</sequence>
<evidence type="ECO:0000256" key="2">
    <source>
        <dbReference type="PROSITE-ProRule" id="PRU00335"/>
    </source>
</evidence>
<organism evidence="4 5">
    <name type="scientific">Pseudomonas alkylphenolica</name>
    <dbReference type="NCBI Taxonomy" id="237609"/>
    <lineage>
        <taxon>Bacteria</taxon>
        <taxon>Pseudomonadati</taxon>
        <taxon>Pseudomonadota</taxon>
        <taxon>Gammaproteobacteria</taxon>
        <taxon>Pseudomonadales</taxon>
        <taxon>Pseudomonadaceae</taxon>
        <taxon>Pseudomonas</taxon>
    </lineage>
</organism>
<feature type="DNA-binding region" description="H-T-H motif" evidence="2">
    <location>
        <begin position="41"/>
        <end position="60"/>
    </location>
</feature>
<protein>
    <submittedName>
        <fullName evidence="4">TetR family transcriptional regulator</fullName>
    </submittedName>
</protein>
<dbReference type="RefSeq" id="WP_075226560.1">
    <property type="nucleotide sequence ID" value="NZ_CP009048.1"/>
</dbReference>
<accession>A0A077FEN5</accession>
<dbReference type="Gene3D" id="1.10.357.10">
    <property type="entry name" value="Tetracycline Repressor, domain 2"/>
    <property type="match status" value="1"/>
</dbReference>
<dbReference type="OrthoDB" id="9816320at2"/>
<dbReference type="SUPFAM" id="SSF46689">
    <property type="entry name" value="Homeodomain-like"/>
    <property type="match status" value="1"/>
</dbReference>
<reference evidence="4 5" key="1">
    <citation type="submission" date="2014-07" db="EMBL/GenBank/DDBJ databases">
        <authorList>
            <person name="Lee K."/>
            <person name="Lim J.Y."/>
            <person name="Hwang I."/>
        </authorList>
    </citation>
    <scope>NUCLEOTIDE SEQUENCE [LARGE SCALE GENOMIC DNA]</scope>
    <source>
        <strain evidence="4 5">KL28</strain>
    </source>
</reference>
<name>A0A077FEN5_9PSED</name>
<keyword evidence="1 2" id="KW-0238">DNA-binding</keyword>
<dbReference type="InterPro" id="IPR009057">
    <property type="entry name" value="Homeodomain-like_sf"/>
</dbReference>
<dbReference type="PROSITE" id="PS50977">
    <property type="entry name" value="HTH_TETR_2"/>
    <property type="match status" value="1"/>
</dbReference>
<dbReference type="EMBL" id="CP009048">
    <property type="protein sequence ID" value="AIL62484.1"/>
    <property type="molecule type" value="Genomic_DNA"/>
</dbReference>
<evidence type="ECO:0000313" key="5">
    <source>
        <dbReference type="Proteomes" id="UP000028931"/>
    </source>
</evidence>
<dbReference type="AlphaFoldDB" id="A0A077FEN5"/>
<dbReference type="Pfam" id="PF00440">
    <property type="entry name" value="TetR_N"/>
    <property type="match status" value="1"/>
</dbReference>
<dbReference type="InterPro" id="IPR001647">
    <property type="entry name" value="HTH_TetR"/>
</dbReference>
<evidence type="ECO:0000313" key="4">
    <source>
        <dbReference type="EMBL" id="AIL62484.1"/>
    </source>
</evidence>
<evidence type="ECO:0000259" key="3">
    <source>
        <dbReference type="PROSITE" id="PS50977"/>
    </source>
</evidence>
<proteinExistence type="predicted"/>
<dbReference type="Proteomes" id="UP000028931">
    <property type="component" value="Chromosome"/>
</dbReference>
<dbReference type="HOGENOM" id="CLU_1282304_0_0_6"/>
<dbReference type="KEGG" id="palk:PSAKL28_33240"/>
<dbReference type="eggNOG" id="COG1309">
    <property type="taxonomic scope" value="Bacteria"/>
</dbReference>
<feature type="domain" description="HTH tetR-type" evidence="3">
    <location>
        <begin position="18"/>
        <end position="78"/>
    </location>
</feature>
<gene>
    <name evidence="4" type="ORF">PSAKL28_33240</name>
</gene>
<evidence type="ECO:0000256" key="1">
    <source>
        <dbReference type="ARBA" id="ARBA00023125"/>
    </source>
</evidence>
<dbReference type="GO" id="GO:0003677">
    <property type="term" value="F:DNA binding"/>
    <property type="evidence" value="ECO:0007669"/>
    <property type="project" value="UniProtKB-UniRule"/>
</dbReference>